<dbReference type="SMART" id="SM00450">
    <property type="entry name" value="RHOD"/>
    <property type="match status" value="1"/>
</dbReference>
<comment type="subcellular location">
    <subcellularLocation>
        <location evidence="1">Cytoplasm</location>
        <location evidence="1">Cytosol</location>
    </subcellularLocation>
</comment>
<feature type="binding site" evidence="10">
    <location>
        <position position="107"/>
    </location>
    <ligand>
        <name>ATP</name>
        <dbReference type="ChEBI" id="CHEBI:30616"/>
    </ligand>
</feature>
<keyword evidence="4 10" id="KW-0819">tRNA processing</keyword>
<dbReference type="EC" id="2.8.1.11" evidence="10"/>
<comment type="caution">
    <text evidence="10">Lacks conserved residue(s) required for the propagation of feature annotation.</text>
</comment>
<gene>
    <name evidence="10" type="primary">MOCS3</name>
    <name evidence="10" type="synonym">CNX5</name>
    <name evidence="10" type="synonym">UBA4</name>
    <name evidence="14" type="ORF">C2E20_5884</name>
</gene>
<keyword evidence="6 10" id="KW-0547">Nucleotide-binding</keyword>
<dbReference type="GO" id="GO:0061605">
    <property type="term" value="F:molybdopterin-synthase adenylyltransferase activity"/>
    <property type="evidence" value="ECO:0007669"/>
    <property type="project" value="UniProtKB-EC"/>
</dbReference>
<feature type="binding site" evidence="10">
    <location>
        <position position="313"/>
    </location>
    <ligand>
        <name>Zn(2+)</name>
        <dbReference type="ChEBI" id="CHEBI:29105"/>
    </ligand>
</feature>
<keyword evidence="2 10" id="KW-0963">Cytoplasm</keyword>
<dbReference type="AlphaFoldDB" id="A0A2P6V9C7"/>
<dbReference type="InterPro" id="IPR035985">
    <property type="entry name" value="Ubiquitin-activating_enz"/>
</dbReference>
<proteinExistence type="inferred from homology"/>
<accession>A0A2P6V9C7</accession>
<organism evidence="14 15">
    <name type="scientific">Micractinium conductrix</name>
    <dbReference type="NCBI Taxonomy" id="554055"/>
    <lineage>
        <taxon>Eukaryota</taxon>
        <taxon>Viridiplantae</taxon>
        <taxon>Chlorophyta</taxon>
        <taxon>core chlorophytes</taxon>
        <taxon>Trebouxiophyceae</taxon>
        <taxon>Chlorellales</taxon>
        <taxon>Chlorellaceae</taxon>
        <taxon>Chlorella clade</taxon>
        <taxon>Micractinium</taxon>
    </lineage>
</organism>
<evidence type="ECO:0000256" key="8">
    <source>
        <dbReference type="ARBA" id="ARBA00022840"/>
    </source>
</evidence>
<feature type="coiled-coil region" evidence="11">
    <location>
        <begin position="2"/>
        <end position="29"/>
    </location>
</feature>
<evidence type="ECO:0000256" key="9">
    <source>
        <dbReference type="ARBA" id="ARBA00023268"/>
    </source>
</evidence>
<evidence type="ECO:0000256" key="2">
    <source>
        <dbReference type="ARBA" id="ARBA00022490"/>
    </source>
</evidence>
<evidence type="ECO:0000256" key="11">
    <source>
        <dbReference type="SAM" id="Coils"/>
    </source>
</evidence>
<dbReference type="EMBL" id="LHPF02000018">
    <property type="protein sequence ID" value="PSC70689.1"/>
    <property type="molecule type" value="Genomic_DNA"/>
</dbReference>
<dbReference type="GO" id="GO:0061604">
    <property type="term" value="F:molybdopterin-synthase sulfurtransferase activity"/>
    <property type="evidence" value="ECO:0007669"/>
    <property type="project" value="UniProtKB-EC"/>
</dbReference>
<feature type="binding site" evidence="10">
    <location>
        <position position="152"/>
    </location>
    <ligand>
        <name>ATP</name>
        <dbReference type="ChEBI" id="CHEBI:30616"/>
    </ligand>
</feature>
<comment type="pathway">
    <text evidence="10">tRNA modification; 5-methoxycarbonylmethyl-2-thiouridine-tRNA biosynthesis.</text>
</comment>
<dbReference type="PANTHER" id="PTHR10953">
    <property type="entry name" value="UBIQUITIN-ACTIVATING ENZYME E1"/>
    <property type="match status" value="1"/>
</dbReference>
<dbReference type="GO" id="GO:0005829">
    <property type="term" value="C:cytosol"/>
    <property type="evidence" value="ECO:0007669"/>
    <property type="project" value="UniProtKB-SubCell"/>
</dbReference>
<evidence type="ECO:0000256" key="10">
    <source>
        <dbReference type="HAMAP-Rule" id="MF_03049"/>
    </source>
</evidence>
<dbReference type="UniPathway" id="UPA00344"/>
<evidence type="ECO:0000256" key="6">
    <source>
        <dbReference type="ARBA" id="ARBA00022741"/>
    </source>
</evidence>
<evidence type="ECO:0000313" key="15">
    <source>
        <dbReference type="Proteomes" id="UP000239649"/>
    </source>
</evidence>
<feature type="active site" description="Cysteine persulfide intermediate; for sulfurtransferase activity" evidence="10">
    <location>
        <position position="454"/>
    </location>
</feature>
<comment type="function">
    <text evidence="10">Plays a central role in 2-thiolation of mcm(5)S(2)U at tRNA wobble positions of cytosolic tRNA(Lys), tRNA(Glu) and tRNA(Gln). Also essential during biosynthesis of the molybdenum cofactor. Acts by mediating the C-terminal thiocarboxylation of sulfur carriers URM1 and MOCS2A. Its N-terminus first activates URM1 and MOCS2A as acyl-adenylates (-COAMP), then the persulfide sulfur on the catalytic cysteine is transferred to URM1 and MOCS2A to form thiocarboxylation (-COSH) of their C-terminus. The reaction probably involves hydrogen sulfide that is generated from the persulfide intermediate and that acts as nucleophile towards URM1 and MOCS2A. Subsequently, a transient disulfide bond is formed. Does not use thiosulfate as sulfur donor; NFS1 probably acting as a sulfur donor for thiocarboxylation reactions.</text>
</comment>
<feature type="binding site" evidence="10">
    <location>
        <position position="316"/>
    </location>
    <ligand>
        <name>Zn(2+)</name>
        <dbReference type="ChEBI" id="CHEBI:29105"/>
    </ligand>
</feature>
<feature type="binding site" evidence="10">
    <location>
        <position position="128"/>
    </location>
    <ligand>
        <name>ATP</name>
        <dbReference type="ChEBI" id="CHEBI:30616"/>
    </ligand>
</feature>
<dbReference type="GO" id="GO:0004792">
    <property type="term" value="F:thiosulfate-cyanide sulfurtransferase activity"/>
    <property type="evidence" value="ECO:0007669"/>
    <property type="project" value="TreeGrafter"/>
</dbReference>
<dbReference type="CDD" id="cd00757">
    <property type="entry name" value="ThiF_MoeB_HesA_family"/>
    <property type="match status" value="1"/>
</dbReference>
<comment type="pathway">
    <text evidence="10">Cofactor biosynthesis; molybdopterin biosynthesis.</text>
</comment>
<evidence type="ECO:0000259" key="13">
    <source>
        <dbReference type="PROSITE" id="PS50206"/>
    </source>
</evidence>
<keyword evidence="8 10" id="KW-0067">ATP-binding</keyword>
<dbReference type="FunFam" id="3.40.50.720:FF:000033">
    <property type="entry name" value="Adenylyltransferase and sulfurtransferase MOCS3"/>
    <property type="match status" value="1"/>
</dbReference>
<comment type="catalytic activity">
    <reaction evidence="10">
        <text>[molybdopterin-synthase sulfur-carrier protein]-C-terminal Gly-Gly + ATP + H(+) = [molybdopterin-synthase sulfur-carrier protein]-C-terminal Gly-Gly-AMP + diphosphate</text>
        <dbReference type="Rhea" id="RHEA:43616"/>
        <dbReference type="Rhea" id="RHEA-COMP:12159"/>
        <dbReference type="Rhea" id="RHEA-COMP:12202"/>
        <dbReference type="ChEBI" id="CHEBI:15378"/>
        <dbReference type="ChEBI" id="CHEBI:30616"/>
        <dbReference type="ChEBI" id="CHEBI:33019"/>
        <dbReference type="ChEBI" id="CHEBI:90618"/>
        <dbReference type="ChEBI" id="CHEBI:90778"/>
        <dbReference type="EC" id="2.7.7.80"/>
    </reaction>
</comment>
<keyword evidence="9 10" id="KW-0511">Multifunctional enzyme</keyword>
<evidence type="ECO:0000256" key="1">
    <source>
        <dbReference type="ARBA" id="ARBA00004514"/>
    </source>
</evidence>
<keyword evidence="7 10" id="KW-0862">Zinc</keyword>
<dbReference type="InterPro" id="IPR000594">
    <property type="entry name" value="ThiF_NAD_FAD-bd"/>
</dbReference>
<keyword evidence="3 10" id="KW-0808">Transferase</keyword>
<dbReference type="UniPathway" id="UPA00988"/>
<feature type="region of interest" description="Disordered" evidence="12">
    <location>
        <begin position="420"/>
        <end position="450"/>
    </location>
</feature>
<dbReference type="Gene3D" id="3.40.250.10">
    <property type="entry name" value="Rhodanese-like domain"/>
    <property type="match status" value="1"/>
</dbReference>
<keyword evidence="14" id="KW-0548">Nucleotidyltransferase</keyword>
<evidence type="ECO:0000256" key="5">
    <source>
        <dbReference type="ARBA" id="ARBA00022723"/>
    </source>
</evidence>
<dbReference type="InterPro" id="IPR045886">
    <property type="entry name" value="ThiF/MoeB/HesA"/>
</dbReference>
<keyword evidence="10" id="KW-0501">Molybdenum cofactor biosynthesis</keyword>
<dbReference type="Pfam" id="PF00899">
    <property type="entry name" value="ThiF"/>
    <property type="match status" value="1"/>
</dbReference>
<feature type="binding site" evidence="10">
    <location>
        <position position="238"/>
    </location>
    <ligand>
        <name>Zn(2+)</name>
        <dbReference type="ChEBI" id="CHEBI:29105"/>
    </ligand>
</feature>
<comment type="catalytic activity">
    <reaction evidence="10">
        <text>[molybdopterin-synthase sulfur-carrier protein]-C-terminal Gly-Gly-AMP + S-sulfanyl-L-cysteinyl-[cysteine desulfurase] + AH2 = [molybdopterin-synthase sulfur-carrier protein]-C-terminal-Gly-aminoethanethioate + L-cysteinyl-[cysteine desulfurase] + A + AMP + 2 H(+)</text>
        <dbReference type="Rhea" id="RHEA:48612"/>
        <dbReference type="Rhea" id="RHEA-COMP:12157"/>
        <dbReference type="Rhea" id="RHEA-COMP:12158"/>
        <dbReference type="Rhea" id="RHEA-COMP:12159"/>
        <dbReference type="Rhea" id="RHEA-COMP:19907"/>
        <dbReference type="ChEBI" id="CHEBI:13193"/>
        <dbReference type="ChEBI" id="CHEBI:15378"/>
        <dbReference type="ChEBI" id="CHEBI:17499"/>
        <dbReference type="ChEBI" id="CHEBI:29950"/>
        <dbReference type="ChEBI" id="CHEBI:61963"/>
        <dbReference type="ChEBI" id="CHEBI:90618"/>
        <dbReference type="ChEBI" id="CHEBI:232372"/>
        <dbReference type="ChEBI" id="CHEBI:456215"/>
        <dbReference type="EC" id="2.8.1.11"/>
    </reaction>
</comment>
<dbReference type="NCBIfam" id="NF004281">
    <property type="entry name" value="PRK05690.1"/>
    <property type="match status" value="1"/>
</dbReference>
<evidence type="ECO:0000256" key="4">
    <source>
        <dbReference type="ARBA" id="ARBA00022694"/>
    </source>
</evidence>
<comment type="caution">
    <text evidence="14">The sequence shown here is derived from an EMBL/GenBank/DDBJ whole genome shotgun (WGS) entry which is preliminary data.</text>
</comment>
<evidence type="ECO:0000256" key="12">
    <source>
        <dbReference type="SAM" id="MobiDB-lite"/>
    </source>
</evidence>
<dbReference type="PROSITE" id="PS50206">
    <property type="entry name" value="RHODANESE_3"/>
    <property type="match status" value="1"/>
</dbReference>
<keyword evidence="15" id="KW-1185">Reference proteome</keyword>
<keyword evidence="11" id="KW-0175">Coiled coil</keyword>
<sequence>MSGSHEEELARLRAQNAALQRECDRLNSRFGAPAEQGPLQAAAGGGAVASDGEATAVASPASWDGLGHGLTKDQIARYSRQIVLHSFGVQAQSRLCLGSVLIIGAGGLGSPAALYLAAAGVGRLGLLDRDEVELSNIHRQVIHTEASVGVHKAVSAARACRALNSSIQVETHLEALTPANAVQLVRQYDVILDASDNAPTRYLISDACCAAGRPLVSGAAIGTDGQLTVYCHGDDGPCYRCLFPEAPAAGNCARCVDAGVLGVVPGIIGTLQALEAVKLLSGVGEPLSRRLLVADLAAGRFHAVKLRAKSPACVACGSAPAITAASLPQYDYTAFTGQAAANDAAPLPLQLIPWEERITPAELQQRLASEPGAVLVDVRPAEQYNICHLPGAVHAPYKHFSRHLDAIQERLAAAAGVSLPPPAAAAGQQGQQDGGGTEQQDGTAPPPPPLYVVCRRGNDSQRAVAALRAAGISHGVDVMGGMEGWAREVDQGFPTY</sequence>
<feature type="domain" description="Rhodanese" evidence="13">
    <location>
        <begin position="369"/>
        <end position="494"/>
    </location>
</feature>
<feature type="binding site" evidence="10">
    <location>
        <position position="241"/>
    </location>
    <ligand>
        <name>Zn(2+)</name>
        <dbReference type="ChEBI" id="CHEBI:29105"/>
    </ligand>
</feature>
<dbReference type="GO" id="GO:0042292">
    <property type="term" value="F:URM1 activating enzyme activity"/>
    <property type="evidence" value="ECO:0007669"/>
    <property type="project" value="TreeGrafter"/>
</dbReference>
<dbReference type="InterPro" id="IPR036873">
    <property type="entry name" value="Rhodanese-like_dom_sf"/>
</dbReference>
<comment type="cofactor">
    <cofactor evidence="10">
        <name>Zn(2+)</name>
        <dbReference type="ChEBI" id="CHEBI:29105"/>
    </cofactor>
    <text evidence="10">Binds 1 zinc ion per subunit.</text>
</comment>
<evidence type="ECO:0000313" key="14">
    <source>
        <dbReference type="EMBL" id="PSC70689.1"/>
    </source>
</evidence>
<feature type="active site" description="Glycyl thioester intermediate; for adenylyltransferase activity" evidence="10">
    <location>
        <position position="255"/>
    </location>
</feature>
<reference evidence="14 15" key="1">
    <citation type="journal article" date="2018" name="Plant J.">
        <title>Genome sequences of Chlorella sorokiniana UTEX 1602 and Micractinium conductrix SAG 241.80: implications to maltose excretion by a green alga.</title>
        <authorList>
            <person name="Arriola M.B."/>
            <person name="Velmurugan N."/>
            <person name="Zhang Y."/>
            <person name="Plunkett M.H."/>
            <person name="Hondzo H."/>
            <person name="Barney B.M."/>
        </authorList>
    </citation>
    <scope>NUCLEOTIDE SEQUENCE [LARGE SCALE GENOMIC DNA]</scope>
    <source>
        <strain evidence="14 15">SAG 241.80</strain>
    </source>
</reference>
<dbReference type="GO" id="GO:0002143">
    <property type="term" value="P:tRNA wobble position uridine thiolation"/>
    <property type="evidence" value="ECO:0007669"/>
    <property type="project" value="InterPro"/>
</dbReference>
<dbReference type="PANTHER" id="PTHR10953:SF102">
    <property type="entry name" value="ADENYLYLTRANSFERASE AND SULFURTRANSFERASE MOCS3"/>
    <property type="match status" value="1"/>
</dbReference>
<dbReference type="SUPFAM" id="SSF69572">
    <property type="entry name" value="Activating enzymes of the ubiquitin-like proteins"/>
    <property type="match status" value="1"/>
</dbReference>
<dbReference type="Pfam" id="PF00581">
    <property type="entry name" value="Rhodanese"/>
    <property type="match status" value="1"/>
</dbReference>
<feature type="binding site" evidence="10">
    <location>
        <begin position="196"/>
        <end position="197"/>
    </location>
    <ligand>
        <name>ATP</name>
        <dbReference type="ChEBI" id="CHEBI:30616"/>
    </ligand>
</feature>
<dbReference type="InterPro" id="IPR001763">
    <property type="entry name" value="Rhodanese-like_dom"/>
</dbReference>
<dbReference type="STRING" id="554055.A0A2P6V9C7"/>
<evidence type="ECO:0000256" key="7">
    <source>
        <dbReference type="ARBA" id="ARBA00022833"/>
    </source>
</evidence>
<dbReference type="EC" id="2.7.7.80" evidence="10"/>
<comment type="similarity">
    <text evidence="10">In the N-terminal section; belongs to the HesA/MoeB/ThiF family. UBA4 subfamily.</text>
</comment>
<protein>
    <recommendedName>
        <fullName evidence="10">Adenylyltransferase and sulfurtransferase MOCS3</fullName>
    </recommendedName>
    <alternativeName>
        <fullName evidence="10">Molybdenum cofactor synthesis protein 3</fullName>
    </alternativeName>
    <domain>
        <recommendedName>
            <fullName evidence="10">Molybdopterin-synthase adenylyltransferase</fullName>
            <ecNumber evidence="10">2.7.7.80</ecNumber>
        </recommendedName>
        <alternativeName>
            <fullName evidence="10">Adenylyltransferase MOCS3</fullName>
        </alternativeName>
        <alternativeName>
            <fullName evidence="10">Sulfur carrier protein MOCS2A adenylyltransferase</fullName>
        </alternativeName>
    </domain>
    <domain>
        <recommendedName>
            <fullName evidence="10">Molybdopterin-synthase sulfurtransferase</fullName>
            <ecNumber evidence="10">2.8.1.11</ecNumber>
        </recommendedName>
        <alternativeName>
            <fullName evidence="10">Sulfurtransferase MOCS3</fullName>
        </alternativeName>
        <alternativeName>
            <fullName evidence="10">Sulfur carrier protein MOCS2A sulfurtransferase</fullName>
        </alternativeName>
    </domain>
</protein>
<dbReference type="Proteomes" id="UP000239649">
    <property type="component" value="Unassembled WGS sequence"/>
</dbReference>
<dbReference type="OrthoDB" id="10261062at2759"/>
<keyword evidence="5 10" id="KW-0479">Metal-binding</keyword>
<dbReference type="GO" id="GO:0005524">
    <property type="term" value="F:ATP binding"/>
    <property type="evidence" value="ECO:0007669"/>
    <property type="project" value="UniProtKB-KW"/>
</dbReference>
<dbReference type="GO" id="GO:0046872">
    <property type="term" value="F:metal ion binding"/>
    <property type="evidence" value="ECO:0007669"/>
    <property type="project" value="UniProtKB-KW"/>
</dbReference>
<evidence type="ECO:0000256" key="3">
    <source>
        <dbReference type="ARBA" id="ARBA00022679"/>
    </source>
</evidence>
<dbReference type="HAMAP" id="MF_03049">
    <property type="entry name" value="MOCS3_Uba4"/>
    <property type="match status" value="1"/>
</dbReference>
<name>A0A2P6V9C7_9CHLO</name>
<dbReference type="Gene3D" id="3.40.50.720">
    <property type="entry name" value="NAD(P)-binding Rossmann-like Domain"/>
    <property type="match status" value="1"/>
</dbReference>
<dbReference type="GO" id="GO:0006777">
    <property type="term" value="P:Mo-molybdopterin cofactor biosynthetic process"/>
    <property type="evidence" value="ECO:0007669"/>
    <property type="project" value="UniProtKB-UniRule"/>
</dbReference>
<dbReference type="InterPro" id="IPR028885">
    <property type="entry name" value="MOCS3/Uba4"/>
</dbReference>